<dbReference type="Proteomes" id="UP000010471">
    <property type="component" value="Chromosome"/>
</dbReference>
<dbReference type="PATRIC" id="fig|1173027.3.peg.5701"/>
<dbReference type="GO" id="GO:0008171">
    <property type="term" value="F:O-methyltransferase activity"/>
    <property type="evidence" value="ECO:0007669"/>
    <property type="project" value="InterPro"/>
</dbReference>
<evidence type="ECO:0000313" key="5">
    <source>
        <dbReference type="Proteomes" id="UP000010471"/>
    </source>
</evidence>
<dbReference type="RefSeq" id="WP_015184933.1">
    <property type="nucleotide sequence ID" value="NC_019738.1"/>
</dbReference>
<dbReference type="AlphaFoldDB" id="K9WK54"/>
<dbReference type="InterPro" id="IPR002935">
    <property type="entry name" value="SAM_O-MeTrfase"/>
</dbReference>
<dbReference type="STRING" id="1173027.Mic7113_5144"/>
<keyword evidence="1 4" id="KW-0489">Methyltransferase</keyword>
<protein>
    <submittedName>
        <fullName evidence="4">Putative O-methyltransferase</fullName>
    </submittedName>
</protein>
<keyword evidence="5" id="KW-1185">Reference proteome</keyword>
<evidence type="ECO:0000256" key="3">
    <source>
        <dbReference type="ARBA" id="ARBA00022691"/>
    </source>
</evidence>
<dbReference type="SUPFAM" id="SSF53335">
    <property type="entry name" value="S-adenosyl-L-methionine-dependent methyltransferases"/>
    <property type="match status" value="1"/>
</dbReference>
<evidence type="ECO:0000313" key="4">
    <source>
        <dbReference type="EMBL" id="AFZ20800.1"/>
    </source>
</evidence>
<evidence type="ECO:0000256" key="1">
    <source>
        <dbReference type="ARBA" id="ARBA00022603"/>
    </source>
</evidence>
<name>K9WK54_9CYAN</name>
<dbReference type="KEGG" id="mic:Mic7113_5144"/>
<dbReference type="PANTHER" id="PTHR10509:SF14">
    <property type="entry name" value="CAFFEOYL-COA O-METHYLTRANSFERASE 3-RELATED"/>
    <property type="match status" value="1"/>
</dbReference>
<evidence type="ECO:0000256" key="2">
    <source>
        <dbReference type="ARBA" id="ARBA00022679"/>
    </source>
</evidence>
<keyword evidence="3" id="KW-0949">S-adenosyl-L-methionine</keyword>
<accession>K9WK54</accession>
<dbReference type="eggNOG" id="COG4122">
    <property type="taxonomic scope" value="Bacteria"/>
</dbReference>
<keyword evidence="2 4" id="KW-0808">Transferase</keyword>
<dbReference type="Gene3D" id="3.40.50.150">
    <property type="entry name" value="Vaccinia Virus protein VP39"/>
    <property type="match status" value="1"/>
</dbReference>
<dbReference type="EMBL" id="CP003630">
    <property type="protein sequence ID" value="AFZ20800.1"/>
    <property type="molecule type" value="Genomic_DNA"/>
</dbReference>
<dbReference type="GO" id="GO:0032259">
    <property type="term" value="P:methylation"/>
    <property type="evidence" value="ECO:0007669"/>
    <property type="project" value="UniProtKB-KW"/>
</dbReference>
<organism evidence="4 5">
    <name type="scientific">Allocoleopsis franciscana PCC 7113</name>
    <dbReference type="NCBI Taxonomy" id="1173027"/>
    <lineage>
        <taxon>Bacteria</taxon>
        <taxon>Bacillati</taxon>
        <taxon>Cyanobacteriota</taxon>
        <taxon>Cyanophyceae</taxon>
        <taxon>Coleofasciculales</taxon>
        <taxon>Coleofasciculaceae</taxon>
        <taxon>Allocoleopsis</taxon>
        <taxon>Allocoleopsis franciscana</taxon>
    </lineage>
</organism>
<reference evidence="4 5" key="1">
    <citation type="submission" date="2012-06" db="EMBL/GenBank/DDBJ databases">
        <title>Finished chromosome of genome of Microcoleus sp. PCC 7113.</title>
        <authorList>
            <consortium name="US DOE Joint Genome Institute"/>
            <person name="Gugger M."/>
            <person name="Coursin T."/>
            <person name="Rippka R."/>
            <person name="Tandeau De Marsac N."/>
            <person name="Huntemann M."/>
            <person name="Wei C.-L."/>
            <person name="Han J."/>
            <person name="Detter J.C."/>
            <person name="Han C."/>
            <person name="Tapia R."/>
            <person name="Chen A."/>
            <person name="Kyrpides N."/>
            <person name="Mavromatis K."/>
            <person name="Markowitz V."/>
            <person name="Szeto E."/>
            <person name="Ivanova N."/>
            <person name="Pagani I."/>
            <person name="Pati A."/>
            <person name="Goodwin L."/>
            <person name="Nordberg H.P."/>
            <person name="Cantor M.N."/>
            <person name="Hua S.X."/>
            <person name="Woyke T."/>
            <person name="Kerfeld C.A."/>
        </authorList>
    </citation>
    <scope>NUCLEOTIDE SEQUENCE [LARGE SCALE GENOMIC DNA]</scope>
    <source>
        <strain evidence="4 5">PCC 7113</strain>
    </source>
</reference>
<dbReference type="Pfam" id="PF01596">
    <property type="entry name" value="Methyltransf_3"/>
    <property type="match status" value="1"/>
</dbReference>
<gene>
    <name evidence="4" type="ORF">Mic7113_5144</name>
</gene>
<dbReference type="PANTHER" id="PTHR10509">
    <property type="entry name" value="O-METHYLTRANSFERASE-RELATED"/>
    <property type="match status" value="1"/>
</dbReference>
<dbReference type="CDD" id="cd02440">
    <property type="entry name" value="AdoMet_MTases"/>
    <property type="match status" value="1"/>
</dbReference>
<dbReference type="OrthoDB" id="9799672at2"/>
<dbReference type="GO" id="GO:0008757">
    <property type="term" value="F:S-adenosylmethionine-dependent methyltransferase activity"/>
    <property type="evidence" value="ECO:0007669"/>
    <property type="project" value="TreeGrafter"/>
</dbReference>
<dbReference type="InterPro" id="IPR050362">
    <property type="entry name" value="Cation-dep_OMT"/>
</dbReference>
<proteinExistence type="predicted"/>
<dbReference type="HOGENOM" id="CLU_067676_5_1_3"/>
<sequence>MTKKTLGLDSPLYDYLLSVSVRESDILRQLREETAHLPRAVMQISPEQGQFMTLLVQLLGATKTLEIGVFTGYSSLCVAMALPPDGKMVACDVSEEYTTIARRYWEAAGVADKIDLRLAPALETLDELLSNGQAGTFDFAFIDADKANYEKYYERSLELIRPGGLIAIDNVLWSGRVADSQVKDNQTNSIRAFNQKLYQDQRVTLSLVPIADGLTLALKRP</sequence>
<dbReference type="PROSITE" id="PS51682">
    <property type="entry name" value="SAM_OMT_I"/>
    <property type="match status" value="1"/>
</dbReference>
<dbReference type="InterPro" id="IPR029063">
    <property type="entry name" value="SAM-dependent_MTases_sf"/>
</dbReference>